<dbReference type="InterPro" id="IPR001810">
    <property type="entry name" value="F-box_dom"/>
</dbReference>
<protein>
    <recommendedName>
        <fullName evidence="1">F-box domain-containing protein</fullName>
    </recommendedName>
</protein>
<dbReference type="EMBL" id="JAUEPR010000002">
    <property type="protein sequence ID" value="KAK0489376.1"/>
    <property type="molecule type" value="Genomic_DNA"/>
</dbReference>
<proteinExistence type="predicted"/>
<dbReference type="AlphaFoldDB" id="A0AA39PS52"/>
<evidence type="ECO:0000313" key="3">
    <source>
        <dbReference type="Proteomes" id="UP001175227"/>
    </source>
</evidence>
<accession>A0AA39PS52</accession>
<dbReference type="SUPFAM" id="SSF52047">
    <property type="entry name" value="RNI-like"/>
    <property type="match status" value="1"/>
</dbReference>
<sequence length="648" mass="73785">MHLVENESQIRKSLTTYQPSWPQLTRFDVLAACTIFVYSSDHSTVPPKVYKCLNGEGDTDIIEDPCFQAVRFYGFVFSWAGFVKGNLDLSGRHSSRCAFFSPLVHDFASDLSTIQALSGMTKLSPPDDSVWEKVCAKWLIPKGLDFSTVFGLAQQFFDDNGALAEPKFQELCLLDLPNELLDLCFRECDVSDARALSATCKHLKAVSLPYIYVVRLLGVLPANLTSLQRDALKSCSTEPKDSLSFHQALIRCVETLEFLFSRADITDRLRRVRLFDYYWCQDEDEYIPIYDSIRSMLCDVLQYCPNLTTLINRGFIIDEQFVDAIATLSDLHTIFLHGCAFSYPMDSHLPSYPYSLPQLRSVRHLTFLIDYHFISRHGILQFIYFCPDLVELIILREQERGVVYLPSRFSDFANLHHLQYLCVDGLHSDSIDGFKEWLIVLGSSTTSHPLSHVKVGLAHPQSDVDILHLVDVLDQYSIRSLYLDGLLEGTLPGLEALALLRRTGRRERWLCSWPEPVWEYASHFSNFTNLRSFGWNMPVLFDRITPKALVLFEGGEHGDSVLPYAGLSSREQDDELSEDDERHRMAVVFSAFIETLETISFCTSVGGIDWRIKRVDGQTNIEYVGLKDPDGPCWNPTWAKSLESSVMI</sequence>
<feature type="domain" description="F-box" evidence="1">
    <location>
        <begin position="173"/>
        <end position="206"/>
    </location>
</feature>
<comment type="caution">
    <text evidence="2">The sequence shown here is derived from an EMBL/GenBank/DDBJ whole genome shotgun (WGS) entry which is preliminary data.</text>
</comment>
<dbReference type="Gene3D" id="3.80.10.10">
    <property type="entry name" value="Ribonuclease Inhibitor"/>
    <property type="match status" value="1"/>
</dbReference>
<dbReference type="InterPro" id="IPR032675">
    <property type="entry name" value="LRR_dom_sf"/>
</dbReference>
<gene>
    <name evidence="2" type="ORF">IW261DRAFT_1444677</name>
</gene>
<name>A0AA39PS52_9AGAR</name>
<evidence type="ECO:0000313" key="2">
    <source>
        <dbReference type="EMBL" id="KAK0489376.1"/>
    </source>
</evidence>
<evidence type="ECO:0000259" key="1">
    <source>
        <dbReference type="Pfam" id="PF00646"/>
    </source>
</evidence>
<reference evidence="2" key="1">
    <citation type="submission" date="2023-06" db="EMBL/GenBank/DDBJ databases">
        <authorList>
            <consortium name="Lawrence Berkeley National Laboratory"/>
            <person name="Ahrendt S."/>
            <person name="Sahu N."/>
            <person name="Indic B."/>
            <person name="Wong-Bajracharya J."/>
            <person name="Merenyi Z."/>
            <person name="Ke H.-M."/>
            <person name="Monk M."/>
            <person name="Kocsube S."/>
            <person name="Drula E."/>
            <person name="Lipzen A."/>
            <person name="Balint B."/>
            <person name="Henrissat B."/>
            <person name="Andreopoulos B."/>
            <person name="Martin F.M."/>
            <person name="Harder C.B."/>
            <person name="Rigling D."/>
            <person name="Ford K.L."/>
            <person name="Foster G.D."/>
            <person name="Pangilinan J."/>
            <person name="Papanicolaou A."/>
            <person name="Barry K."/>
            <person name="LaButti K."/>
            <person name="Viragh M."/>
            <person name="Koriabine M."/>
            <person name="Yan M."/>
            <person name="Riley R."/>
            <person name="Champramary S."/>
            <person name="Plett K.L."/>
            <person name="Tsai I.J."/>
            <person name="Slot J."/>
            <person name="Sipos G."/>
            <person name="Plett J."/>
            <person name="Nagy L.G."/>
            <person name="Grigoriev I.V."/>
        </authorList>
    </citation>
    <scope>NUCLEOTIDE SEQUENCE</scope>
    <source>
        <strain evidence="2">ICMP 16352</strain>
    </source>
</reference>
<keyword evidence="3" id="KW-1185">Reference proteome</keyword>
<dbReference type="Pfam" id="PF00646">
    <property type="entry name" value="F-box"/>
    <property type="match status" value="1"/>
</dbReference>
<dbReference type="Proteomes" id="UP001175227">
    <property type="component" value="Unassembled WGS sequence"/>
</dbReference>
<organism evidence="2 3">
    <name type="scientific">Armillaria novae-zelandiae</name>
    <dbReference type="NCBI Taxonomy" id="153914"/>
    <lineage>
        <taxon>Eukaryota</taxon>
        <taxon>Fungi</taxon>
        <taxon>Dikarya</taxon>
        <taxon>Basidiomycota</taxon>
        <taxon>Agaricomycotina</taxon>
        <taxon>Agaricomycetes</taxon>
        <taxon>Agaricomycetidae</taxon>
        <taxon>Agaricales</taxon>
        <taxon>Marasmiineae</taxon>
        <taxon>Physalacriaceae</taxon>
        <taxon>Armillaria</taxon>
    </lineage>
</organism>